<dbReference type="EMBL" id="CP031320">
    <property type="protein sequence ID" value="AXK34514.1"/>
    <property type="molecule type" value="Genomic_DNA"/>
</dbReference>
<proteinExistence type="predicted"/>
<sequence>MPGRSADLSPGSADLPRLAALLTTVGRLTAGSVPIQRLGQRWSMTTWRDAARSGALLSGWQAAYAGRLAELEARTPGLVAGEAVQHTDMTPHNFLVADGGVRLTGWSWPALAAPWVDTALLVHRMIAAGHTVVEAERWADHVPAWWSAAEEAVSAVAVTVLGLWQARSRADPAPYRAQLAGAGSAWVRCRLGVPGP</sequence>
<gene>
    <name evidence="1" type="ORF">DVA86_19550</name>
</gene>
<accession>A0A345XS98</accession>
<evidence type="ECO:0000313" key="1">
    <source>
        <dbReference type="EMBL" id="AXK34514.1"/>
    </source>
</evidence>
<reference evidence="1 2" key="1">
    <citation type="submission" date="2018-07" db="EMBL/GenBank/DDBJ databases">
        <title>Draft genome of the type strain Streptomyces armeniacus ATCC 15676.</title>
        <authorList>
            <person name="Labana P."/>
            <person name="Gosse J.T."/>
            <person name="Boddy C.N."/>
        </authorList>
    </citation>
    <scope>NUCLEOTIDE SEQUENCE [LARGE SCALE GENOMIC DNA]</scope>
    <source>
        <strain evidence="1 2">ATCC 15676</strain>
    </source>
</reference>
<name>A0A345XS98_9ACTN</name>
<organism evidence="1 2">
    <name type="scientific">Streptomyces armeniacus</name>
    <dbReference type="NCBI Taxonomy" id="83291"/>
    <lineage>
        <taxon>Bacteria</taxon>
        <taxon>Bacillati</taxon>
        <taxon>Actinomycetota</taxon>
        <taxon>Actinomycetes</taxon>
        <taxon>Kitasatosporales</taxon>
        <taxon>Streptomycetaceae</taxon>
        <taxon>Streptomyces</taxon>
    </lineage>
</organism>
<dbReference type="KEGG" id="sarm:DVA86_19550"/>
<dbReference type="RefSeq" id="WP_208879993.1">
    <property type="nucleotide sequence ID" value="NZ_CP031320.1"/>
</dbReference>
<dbReference type="SUPFAM" id="SSF56112">
    <property type="entry name" value="Protein kinase-like (PK-like)"/>
    <property type="match status" value="1"/>
</dbReference>
<dbReference type="AlphaFoldDB" id="A0A345XS98"/>
<evidence type="ECO:0008006" key="3">
    <source>
        <dbReference type="Google" id="ProtNLM"/>
    </source>
</evidence>
<dbReference type="Proteomes" id="UP000254425">
    <property type="component" value="Chromosome"/>
</dbReference>
<protein>
    <recommendedName>
        <fullName evidence="3">Aminoglycoside phosphotransferase domain-containing protein</fullName>
    </recommendedName>
</protein>
<dbReference type="InterPro" id="IPR011009">
    <property type="entry name" value="Kinase-like_dom_sf"/>
</dbReference>
<keyword evidence="2" id="KW-1185">Reference proteome</keyword>
<evidence type="ECO:0000313" key="2">
    <source>
        <dbReference type="Proteomes" id="UP000254425"/>
    </source>
</evidence>